<sequence>MAKDKGQGDRQLSEFLGDRSSVWATQLDAIALRFNREYRKESFNLPPEVEAMPIFQEWMAGSLTSKIASPFWDLAKPKKQQKCLDLGCGFSFMIYPWREWEAQFYGQEISSVARDFLTSRGSQLNSKLFKGVQLAGAHELNYEKNLFDLVIATGFSFYYPLSYWADVLAAVKHVLKPEGFFVFDAIAPDTEMAENWAILETYLSAEVFLEPLEDWQKLIKASGAQIVRQQQGDLFQMYKVKF</sequence>
<dbReference type="SUPFAM" id="SSF53335">
    <property type="entry name" value="S-adenosyl-L-methionine-dependent methyltransferases"/>
    <property type="match status" value="1"/>
</dbReference>
<keyword evidence="2" id="KW-0489">Methyltransferase</keyword>
<dbReference type="CDD" id="cd02440">
    <property type="entry name" value="AdoMet_MTases"/>
    <property type="match status" value="1"/>
</dbReference>
<keyword evidence="2" id="KW-0808">Transferase</keyword>
<dbReference type="EMBL" id="JAHHHD010000006">
    <property type="protein sequence ID" value="MBW4658560.1"/>
    <property type="molecule type" value="Genomic_DNA"/>
</dbReference>
<feature type="domain" description="Methyltransferase type 11" evidence="1">
    <location>
        <begin position="84"/>
        <end position="183"/>
    </location>
</feature>
<comment type="caution">
    <text evidence="2">The sequence shown here is derived from an EMBL/GenBank/DDBJ whole genome shotgun (WGS) entry which is preliminary data.</text>
</comment>
<dbReference type="Pfam" id="PF08241">
    <property type="entry name" value="Methyltransf_11"/>
    <property type="match status" value="1"/>
</dbReference>
<dbReference type="InterPro" id="IPR029063">
    <property type="entry name" value="SAM-dependent_MTases_sf"/>
</dbReference>
<organism evidence="2 3">
    <name type="scientific">Drouetiella hepatica Uher 2000/2452</name>
    <dbReference type="NCBI Taxonomy" id="904376"/>
    <lineage>
        <taxon>Bacteria</taxon>
        <taxon>Bacillati</taxon>
        <taxon>Cyanobacteriota</taxon>
        <taxon>Cyanophyceae</taxon>
        <taxon>Oculatellales</taxon>
        <taxon>Oculatellaceae</taxon>
        <taxon>Drouetiella</taxon>
    </lineage>
</organism>
<name>A0A951QB66_9CYAN</name>
<dbReference type="AlphaFoldDB" id="A0A951QB66"/>
<dbReference type="GO" id="GO:0032259">
    <property type="term" value="P:methylation"/>
    <property type="evidence" value="ECO:0007669"/>
    <property type="project" value="UniProtKB-KW"/>
</dbReference>
<reference evidence="2" key="1">
    <citation type="submission" date="2021-05" db="EMBL/GenBank/DDBJ databases">
        <authorList>
            <person name="Pietrasiak N."/>
            <person name="Ward R."/>
            <person name="Stajich J.E."/>
            <person name="Kurbessoian T."/>
        </authorList>
    </citation>
    <scope>NUCLEOTIDE SEQUENCE</scope>
    <source>
        <strain evidence="2">UHER 2000/2452</strain>
    </source>
</reference>
<evidence type="ECO:0000313" key="2">
    <source>
        <dbReference type="EMBL" id="MBW4658560.1"/>
    </source>
</evidence>
<evidence type="ECO:0000259" key="1">
    <source>
        <dbReference type="Pfam" id="PF08241"/>
    </source>
</evidence>
<dbReference type="GO" id="GO:0008757">
    <property type="term" value="F:S-adenosylmethionine-dependent methyltransferase activity"/>
    <property type="evidence" value="ECO:0007669"/>
    <property type="project" value="InterPro"/>
</dbReference>
<reference evidence="2" key="2">
    <citation type="journal article" date="2022" name="Microbiol. Resour. Announc.">
        <title>Metagenome Sequencing to Explore Phylogenomics of Terrestrial Cyanobacteria.</title>
        <authorList>
            <person name="Ward R.D."/>
            <person name="Stajich J.E."/>
            <person name="Johansen J.R."/>
            <person name="Huntemann M."/>
            <person name="Clum A."/>
            <person name="Foster B."/>
            <person name="Foster B."/>
            <person name="Roux S."/>
            <person name="Palaniappan K."/>
            <person name="Varghese N."/>
            <person name="Mukherjee S."/>
            <person name="Reddy T.B.K."/>
            <person name="Daum C."/>
            <person name="Copeland A."/>
            <person name="Chen I.A."/>
            <person name="Ivanova N.N."/>
            <person name="Kyrpides N.C."/>
            <person name="Shapiro N."/>
            <person name="Eloe-Fadrosh E.A."/>
            <person name="Pietrasiak N."/>
        </authorList>
    </citation>
    <scope>NUCLEOTIDE SEQUENCE</scope>
    <source>
        <strain evidence="2">UHER 2000/2452</strain>
    </source>
</reference>
<dbReference type="InterPro" id="IPR013216">
    <property type="entry name" value="Methyltransf_11"/>
</dbReference>
<protein>
    <submittedName>
        <fullName evidence="2">Class I SAM-dependent methyltransferase</fullName>
    </submittedName>
</protein>
<accession>A0A951QB66</accession>
<dbReference type="Gene3D" id="3.40.50.150">
    <property type="entry name" value="Vaccinia Virus protein VP39"/>
    <property type="match status" value="1"/>
</dbReference>
<gene>
    <name evidence="2" type="ORF">KME15_07790</name>
</gene>
<dbReference type="Proteomes" id="UP000757435">
    <property type="component" value="Unassembled WGS sequence"/>
</dbReference>
<evidence type="ECO:0000313" key="3">
    <source>
        <dbReference type="Proteomes" id="UP000757435"/>
    </source>
</evidence>
<proteinExistence type="predicted"/>